<dbReference type="Proteomes" id="UP000528457">
    <property type="component" value="Unassembled WGS sequence"/>
</dbReference>
<feature type="signal peptide" evidence="1">
    <location>
        <begin position="1"/>
        <end position="24"/>
    </location>
</feature>
<name>A0A7X0JVR9_9GAMM</name>
<evidence type="ECO:0000313" key="2">
    <source>
        <dbReference type="EMBL" id="MBB6522171.1"/>
    </source>
</evidence>
<sequence>MPAPKNPMLIFVCICSLWITNVSAEPNLKETQNYIIEKTDTSWKKKRSGLLIQQLVSFKDDCQMEILHRFTSLKKPDVVFADEVARVPTKHIYKILEYGNQGLALRVKGDGVTRQNTYYPAHREHKNHCGDSEKACPGPTWTREKTSLRVISPADHYNEKLIKALRHLKKLCPGEEELF</sequence>
<protein>
    <submittedName>
        <fullName evidence="2">Uncharacterized protein</fullName>
    </submittedName>
</protein>
<reference evidence="2 3" key="1">
    <citation type="submission" date="2020-08" db="EMBL/GenBank/DDBJ databases">
        <title>Genomic Encyclopedia of Type Strains, Phase IV (KMG-IV): sequencing the most valuable type-strain genomes for metagenomic binning, comparative biology and taxonomic classification.</title>
        <authorList>
            <person name="Goeker M."/>
        </authorList>
    </citation>
    <scope>NUCLEOTIDE SEQUENCE [LARGE SCALE GENOMIC DNA]</scope>
    <source>
        <strain evidence="2 3">DSM 22368</strain>
    </source>
</reference>
<dbReference type="InParanoid" id="A0A7X0JVR9"/>
<evidence type="ECO:0000256" key="1">
    <source>
        <dbReference type="SAM" id="SignalP"/>
    </source>
</evidence>
<dbReference type="AlphaFoldDB" id="A0A7X0JVR9"/>
<comment type="caution">
    <text evidence="2">The sequence shown here is derived from an EMBL/GenBank/DDBJ whole genome shotgun (WGS) entry which is preliminary data.</text>
</comment>
<keyword evidence="1" id="KW-0732">Signal</keyword>
<dbReference type="RefSeq" id="WP_166846569.1">
    <property type="nucleotide sequence ID" value="NZ_JAAONY010000002.1"/>
</dbReference>
<proteinExistence type="predicted"/>
<feature type="chain" id="PRO_5031574086" evidence="1">
    <location>
        <begin position="25"/>
        <end position="179"/>
    </location>
</feature>
<evidence type="ECO:0000313" key="3">
    <source>
        <dbReference type="Proteomes" id="UP000528457"/>
    </source>
</evidence>
<organism evidence="2 3">
    <name type="scientific">Pseudoteredinibacter isoporae</name>
    <dbReference type="NCBI Taxonomy" id="570281"/>
    <lineage>
        <taxon>Bacteria</taxon>
        <taxon>Pseudomonadati</taxon>
        <taxon>Pseudomonadota</taxon>
        <taxon>Gammaproteobacteria</taxon>
        <taxon>Cellvibrionales</taxon>
        <taxon>Cellvibrionaceae</taxon>
        <taxon>Pseudoteredinibacter</taxon>
    </lineage>
</organism>
<gene>
    <name evidence="2" type="ORF">HNR48_002456</name>
</gene>
<accession>A0A7X0JVR9</accession>
<keyword evidence="3" id="KW-1185">Reference proteome</keyword>
<dbReference type="EMBL" id="JACHHT010000002">
    <property type="protein sequence ID" value="MBB6522171.1"/>
    <property type="molecule type" value="Genomic_DNA"/>
</dbReference>